<evidence type="ECO:0000313" key="12">
    <source>
        <dbReference type="EMBL" id="EPE24192.1"/>
    </source>
</evidence>
<dbReference type="InterPro" id="IPR001425">
    <property type="entry name" value="Arc/bac/fun_rhodopsins"/>
</dbReference>
<feature type="transmembrane region" description="Helical" evidence="11">
    <location>
        <begin position="69"/>
        <end position="93"/>
    </location>
</feature>
<protein>
    <submittedName>
        <fullName evidence="12">Family A G protein-coupled receptor-like protein</fullName>
    </submittedName>
</protein>
<dbReference type="GO" id="GO:0005216">
    <property type="term" value="F:monoatomic ion channel activity"/>
    <property type="evidence" value="ECO:0007669"/>
    <property type="project" value="InterPro"/>
</dbReference>
<sequence>MENIFKRAGNDALRENPNSMVYPRVSDINITIRGSDWYWAVTAVMGAATLVFVALAFRVPRSKRIFHYITAAITMVATIAYFTMGSNLGYAAIPVEFVRSNPKVAGTAREIFYVRYIDWFITTPLLLLDIMLTAGLPWPTILYTLLLDEIMIVTGLVGALVESRYKWGYFTFAMAALFYIAYNVTWVGRKHANALGSNIGRTYLMVGAWTIFLWFLYPIAWGLSEGGNVIAPDSEAVFYGVLDIMAKPVFGALLLWGHRNIDPATLGLHIRDYDDAMHPSEKSGFGSAAAANNGATGGVTGANTAPGVHNDTTATAAV</sequence>
<comment type="subcellular location">
    <subcellularLocation>
        <location evidence="1">Membrane</location>
        <topology evidence="1">Multi-pass membrane protein</topology>
    </subcellularLocation>
</comment>
<evidence type="ECO:0000256" key="1">
    <source>
        <dbReference type="ARBA" id="ARBA00004141"/>
    </source>
</evidence>
<reference evidence="12 13" key="1">
    <citation type="journal article" date="2013" name="BMC Genomics">
        <title>Genomics-driven discovery of the pneumocandin biosynthetic gene cluster in the fungus Glarea lozoyensis.</title>
        <authorList>
            <person name="Chen L."/>
            <person name="Yue Q."/>
            <person name="Zhang X."/>
            <person name="Xiang M."/>
            <person name="Wang C."/>
            <person name="Li S."/>
            <person name="Che Y."/>
            <person name="Ortiz-Lopez F.J."/>
            <person name="Bills G.F."/>
            <person name="Liu X."/>
            <person name="An Z."/>
        </authorList>
    </citation>
    <scope>NUCLEOTIDE SEQUENCE [LARGE SCALE GENOMIC DNA]</scope>
    <source>
        <strain evidence="13">ATCC 20868 / MF5171</strain>
    </source>
</reference>
<dbReference type="PRINTS" id="PR00251">
    <property type="entry name" value="BACTRLOPSIN"/>
</dbReference>
<dbReference type="HOGENOM" id="CLU_054785_2_1_1"/>
<evidence type="ECO:0000256" key="3">
    <source>
        <dbReference type="ARBA" id="ARBA00022543"/>
    </source>
</evidence>
<dbReference type="OrthoDB" id="536545at2759"/>
<keyword evidence="8" id="KW-0157">Chromophore</keyword>
<keyword evidence="10 12" id="KW-0675">Receptor</keyword>
<evidence type="ECO:0000256" key="6">
    <source>
        <dbReference type="ARBA" id="ARBA00022925"/>
    </source>
</evidence>
<organism evidence="12 13">
    <name type="scientific">Glarea lozoyensis (strain ATCC 20868 / MF5171)</name>
    <dbReference type="NCBI Taxonomy" id="1116229"/>
    <lineage>
        <taxon>Eukaryota</taxon>
        <taxon>Fungi</taxon>
        <taxon>Dikarya</taxon>
        <taxon>Ascomycota</taxon>
        <taxon>Pezizomycotina</taxon>
        <taxon>Leotiomycetes</taxon>
        <taxon>Helotiales</taxon>
        <taxon>Helotiaceae</taxon>
        <taxon>Glarea</taxon>
    </lineage>
</organism>
<proteinExistence type="inferred from homology"/>
<evidence type="ECO:0000256" key="4">
    <source>
        <dbReference type="ARBA" id="ARBA00022606"/>
    </source>
</evidence>
<dbReference type="InterPro" id="IPR043476">
    <property type="entry name" value="Yro2-like_7TM"/>
</dbReference>
<feature type="transmembrane region" description="Helical" evidence="11">
    <location>
        <begin position="167"/>
        <end position="187"/>
    </location>
</feature>
<dbReference type="KEGG" id="glz:GLAREA_08042"/>
<dbReference type="GO" id="GO:0009881">
    <property type="term" value="F:photoreceptor activity"/>
    <property type="evidence" value="ECO:0007669"/>
    <property type="project" value="UniProtKB-KW"/>
</dbReference>
<feature type="transmembrane region" description="Helical" evidence="11">
    <location>
        <begin position="237"/>
        <end position="256"/>
    </location>
</feature>
<dbReference type="SMART" id="SM01021">
    <property type="entry name" value="Bac_rhodopsin"/>
    <property type="match status" value="1"/>
</dbReference>
<evidence type="ECO:0000256" key="10">
    <source>
        <dbReference type="ARBA" id="ARBA00023170"/>
    </source>
</evidence>
<dbReference type="CDD" id="cd15239">
    <property type="entry name" value="7tm_YRO2_fungal-like"/>
    <property type="match status" value="1"/>
</dbReference>
<dbReference type="InterPro" id="IPR018229">
    <property type="entry name" value="Rhodopsin_retinal_BS"/>
</dbReference>
<feature type="transmembrane region" description="Helical" evidence="11">
    <location>
        <begin position="199"/>
        <end position="217"/>
    </location>
</feature>
<keyword evidence="7 11" id="KW-1133">Transmembrane helix</keyword>
<name>S3CCA5_GLAL2</name>
<dbReference type="OMA" id="MPWPTIL"/>
<evidence type="ECO:0000256" key="11">
    <source>
        <dbReference type="SAM" id="Phobius"/>
    </source>
</evidence>
<keyword evidence="6" id="KW-0681">Retinal protein</keyword>
<evidence type="ECO:0000313" key="13">
    <source>
        <dbReference type="Proteomes" id="UP000016922"/>
    </source>
</evidence>
<feature type="transmembrane region" description="Helical" evidence="11">
    <location>
        <begin position="37"/>
        <end position="57"/>
    </location>
</feature>
<evidence type="ECO:0000256" key="8">
    <source>
        <dbReference type="ARBA" id="ARBA00022991"/>
    </source>
</evidence>
<dbReference type="Pfam" id="PF01036">
    <property type="entry name" value="Bac_rhodopsin"/>
    <property type="match status" value="1"/>
</dbReference>
<comment type="similarity">
    <text evidence="2">Belongs to the archaeal/bacterial/fungal opsin family.</text>
</comment>
<gene>
    <name evidence="12" type="ORF">GLAREA_08042</name>
</gene>
<evidence type="ECO:0000256" key="5">
    <source>
        <dbReference type="ARBA" id="ARBA00022692"/>
    </source>
</evidence>
<keyword evidence="9 11" id="KW-0472">Membrane</keyword>
<dbReference type="AlphaFoldDB" id="S3CCA5"/>
<dbReference type="SUPFAM" id="SSF81321">
    <property type="entry name" value="Family A G protein-coupled receptor-like"/>
    <property type="match status" value="1"/>
</dbReference>
<keyword evidence="3" id="KW-0600">Photoreceptor protein</keyword>
<accession>S3CCA5</accession>
<keyword evidence="4" id="KW-0716">Sensory transduction</keyword>
<keyword evidence="5 11" id="KW-0812">Transmembrane</keyword>
<dbReference type="PANTHER" id="PTHR28286:SF1">
    <property type="entry name" value="30 KDA HEAT SHOCK PROTEIN-RELATED"/>
    <property type="match status" value="1"/>
</dbReference>
<evidence type="ECO:0000256" key="7">
    <source>
        <dbReference type="ARBA" id="ARBA00022989"/>
    </source>
</evidence>
<dbReference type="PROSITE" id="PS00950">
    <property type="entry name" value="BACTERIAL_OPSIN_1"/>
    <property type="match status" value="1"/>
</dbReference>
<dbReference type="PROSITE" id="PS00327">
    <property type="entry name" value="BACTERIAL_OPSIN_RET"/>
    <property type="match status" value="1"/>
</dbReference>
<evidence type="ECO:0000256" key="9">
    <source>
        <dbReference type="ARBA" id="ARBA00023136"/>
    </source>
</evidence>
<evidence type="ECO:0000256" key="2">
    <source>
        <dbReference type="ARBA" id="ARBA00008130"/>
    </source>
</evidence>
<dbReference type="EMBL" id="KE145373">
    <property type="protein sequence ID" value="EPE24192.1"/>
    <property type="molecule type" value="Genomic_DNA"/>
</dbReference>
<dbReference type="Gene3D" id="1.20.1070.10">
    <property type="entry name" value="Rhodopsin 7-helix transmembrane proteins"/>
    <property type="match status" value="1"/>
</dbReference>
<dbReference type="eggNOG" id="ENOG502QQVQ">
    <property type="taxonomic scope" value="Eukaryota"/>
</dbReference>
<keyword evidence="13" id="KW-1185">Reference proteome</keyword>
<dbReference type="GeneID" id="19467093"/>
<dbReference type="Proteomes" id="UP000016922">
    <property type="component" value="Unassembled WGS sequence"/>
</dbReference>
<dbReference type="RefSeq" id="XP_008088280.1">
    <property type="nucleotide sequence ID" value="XM_008090089.1"/>
</dbReference>
<dbReference type="PANTHER" id="PTHR28286">
    <property type="match status" value="1"/>
</dbReference>
<dbReference type="FunFam" id="1.20.1070.10:FF:000160">
    <property type="entry name" value="Related to Opsin-1"/>
    <property type="match status" value="1"/>
</dbReference>
<dbReference type="GO" id="GO:0007602">
    <property type="term" value="P:phototransduction"/>
    <property type="evidence" value="ECO:0007669"/>
    <property type="project" value="UniProtKB-KW"/>
</dbReference>
<dbReference type="GO" id="GO:0005886">
    <property type="term" value="C:plasma membrane"/>
    <property type="evidence" value="ECO:0007669"/>
    <property type="project" value="TreeGrafter"/>
</dbReference>
<dbReference type="GO" id="GO:0005783">
    <property type="term" value="C:endoplasmic reticulum"/>
    <property type="evidence" value="ECO:0007669"/>
    <property type="project" value="TreeGrafter"/>
</dbReference>